<dbReference type="EMBL" id="FXBL01000004">
    <property type="protein sequence ID" value="SMH47788.1"/>
    <property type="molecule type" value="Genomic_DNA"/>
</dbReference>
<dbReference type="InterPro" id="IPR025354">
    <property type="entry name" value="DUF4258"/>
</dbReference>
<keyword evidence="2" id="KW-1185">Reference proteome</keyword>
<evidence type="ECO:0008006" key="3">
    <source>
        <dbReference type="Google" id="ProtNLM"/>
    </source>
</evidence>
<dbReference type="OrthoDB" id="9791640at2"/>
<dbReference type="AlphaFoldDB" id="A0A1X7P9L5"/>
<accession>A0A1X7P9L5</accession>
<organism evidence="1 2">
    <name type="scientific">Mesorhizobium australicum</name>
    <dbReference type="NCBI Taxonomy" id="536018"/>
    <lineage>
        <taxon>Bacteria</taxon>
        <taxon>Pseudomonadati</taxon>
        <taxon>Pseudomonadota</taxon>
        <taxon>Alphaproteobacteria</taxon>
        <taxon>Hyphomicrobiales</taxon>
        <taxon>Phyllobacteriaceae</taxon>
        <taxon>Mesorhizobium</taxon>
    </lineage>
</organism>
<dbReference type="Pfam" id="PF14076">
    <property type="entry name" value="DUF4258"/>
    <property type="match status" value="1"/>
</dbReference>
<gene>
    <name evidence="1" type="ORF">SAMN02982922_3582</name>
</gene>
<proteinExistence type="predicted"/>
<sequence length="107" mass="12065">MDDLVDQIRRRIESGKFRVSDHAQGRLDERGLLLSDILASIPSWSIIETYIAGRMGPSFLARHVLATGPIHVVWGMINANAVHAVLVTVYLPDKEKWDEQSTTRRKA</sequence>
<dbReference type="RefSeq" id="WP_085465390.1">
    <property type="nucleotide sequence ID" value="NZ_FXBL01000004.1"/>
</dbReference>
<dbReference type="Proteomes" id="UP000193083">
    <property type="component" value="Unassembled WGS sequence"/>
</dbReference>
<name>A0A1X7P9L5_9HYPH</name>
<evidence type="ECO:0000313" key="1">
    <source>
        <dbReference type="EMBL" id="SMH47788.1"/>
    </source>
</evidence>
<protein>
    <recommendedName>
        <fullName evidence="3">DUF4258 domain-containing protein</fullName>
    </recommendedName>
</protein>
<evidence type="ECO:0000313" key="2">
    <source>
        <dbReference type="Proteomes" id="UP000193083"/>
    </source>
</evidence>
<reference evidence="1 2" key="1">
    <citation type="submission" date="2017-04" db="EMBL/GenBank/DDBJ databases">
        <authorList>
            <person name="Afonso C.L."/>
            <person name="Miller P.J."/>
            <person name="Scott M.A."/>
            <person name="Spackman E."/>
            <person name="Goraichik I."/>
            <person name="Dimitrov K.M."/>
            <person name="Suarez D.L."/>
            <person name="Swayne D.E."/>
        </authorList>
    </citation>
    <scope>NUCLEOTIDE SEQUENCE [LARGE SCALE GENOMIC DNA]</scope>
    <source>
        <strain evidence="1 2">B5P</strain>
    </source>
</reference>